<evidence type="ECO:0000313" key="2">
    <source>
        <dbReference type="WBParaSite" id="Hba_08402"/>
    </source>
</evidence>
<dbReference type="AlphaFoldDB" id="A0A1I7WTB3"/>
<reference evidence="2" key="1">
    <citation type="submission" date="2016-11" db="UniProtKB">
        <authorList>
            <consortium name="WormBaseParasite"/>
        </authorList>
    </citation>
    <scope>IDENTIFICATION</scope>
</reference>
<dbReference type="Proteomes" id="UP000095283">
    <property type="component" value="Unplaced"/>
</dbReference>
<organism evidence="1 2">
    <name type="scientific">Heterorhabditis bacteriophora</name>
    <name type="common">Entomopathogenic nematode worm</name>
    <dbReference type="NCBI Taxonomy" id="37862"/>
    <lineage>
        <taxon>Eukaryota</taxon>
        <taxon>Metazoa</taxon>
        <taxon>Ecdysozoa</taxon>
        <taxon>Nematoda</taxon>
        <taxon>Chromadorea</taxon>
        <taxon>Rhabditida</taxon>
        <taxon>Rhabditina</taxon>
        <taxon>Rhabditomorpha</taxon>
        <taxon>Strongyloidea</taxon>
        <taxon>Heterorhabditidae</taxon>
        <taxon>Heterorhabditis</taxon>
    </lineage>
</organism>
<keyword evidence="1" id="KW-1185">Reference proteome</keyword>
<dbReference type="WBParaSite" id="Hba_08402">
    <property type="protein sequence ID" value="Hba_08402"/>
    <property type="gene ID" value="Hba_08402"/>
</dbReference>
<protein>
    <submittedName>
        <fullName evidence="2">Uncharacterized protein</fullName>
    </submittedName>
</protein>
<proteinExistence type="predicted"/>
<evidence type="ECO:0000313" key="1">
    <source>
        <dbReference type="Proteomes" id="UP000095283"/>
    </source>
</evidence>
<accession>A0A1I7WTB3</accession>
<sequence>MALITIEEIRKTMKHIKINGKTKNEVLLVLPSFVFDKSKVKINDQQIPVRICVFQDLGDCHSCKTLETLSTGLEGFTSSSTLYWFSQAICEVNPH</sequence>
<name>A0A1I7WTB3_HETBA</name>